<evidence type="ECO:0000256" key="1">
    <source>
        <dbReference type="ARBA" id="ARBA00004141"/>
    </source>
</evidence>
<dbReference type="Gene3D" id="1.20.1510.10">
    <property type="entry name" value="Cation efflux protein transmembrane domain"/>
    <property type="match status" value="1"/>
</dbReference>
<name>A0A9W6MV92_9HYPH</name>
<evidence type="ECO:0000256" key="3">
    <source>
        <dbReference type="ARBA" id="ARBA00022692"/>
    </source>
</evidence>
<organism evidence="10 11">
    <name type="scientific">Hansschlegelia plantiphila</name>
    <dbReference type="NCBI Taxonomy" id="374655"/>
    <lineage>
        <taxon>Bacteria</taxon>
        <taxon>Pseudomonadati</taxon>
        <taxon>Pseudomonadota</taxon>
        <taxon>Alphaproteobacteria</taxon>
        <taxon>Hyphomicrobiales</taxon>
        <taxon>Methylopilaceae</taxon>
        <taxon>Hansschlegelia</taxon>
    </lineage>
</organism>
<comment type="caution">
    <text evidence="10">The sequence shown here is derived from an EMBL/GenBank/DDBJ whole genome shotgun (WGS) entry which is preliminary data.</text>
</comment>
<evidence type="ECO:0000256" key="6">
    <source>
        <dbReference type="ARBA" id="ARBA00023136"/>
    </source>
</evidence>
<dbReference type="NCBIfam" id="NF033827">
    <property type="entry name" value="CDF_efflux_DmeF"/>
    <property type="match status" value="1"/>
</dbReference>
<feature type="transmembrane region" description="Helical" evidence="8">
    <location>
        <begin position="100"/>
        <end position="118"/>
    </location>
</feature>
<evidence type="ECO:0000256" key="7">
    <source>
        <dbReference type="SAM" id="MobiDB-lite"/>
    </source>
</evidence>
<dbReference type="AlphaFoldDB" id="A0A9W6MV92"/>
<comment type="subcellular location">
    <subcellularLocation>
        <location evidence="1">Membrane</location>
        <topology evidence="1">Multi-pass membrane protein</topology>
    </subcellularLocation>
</comment>
<keyword evidence="6 8" id="KW-0472">Membrane</keyword>
<reference evidence="10" key="2">
    <citation type="submission" date="2023-01" db="EMBL/GenBank/DDBJ databases">
        <authorList>
            <person name="Sun Q."/>
            <person name="Evtushenko L."/>
        </authorList>
    </citation>
    <scope>NUCLEOTIDE SEQUENCE</scope>
    <source>
        <strain evidence="10">VKM B-2347</strain>
    </source>
</reference>
<dbReference type="EMBL" id="BSFI01000007">
    <property type="protein sequence ID" value="GLK67708.1"/>
    <property type="molecule type" value="Genomic_DNA"/>
</dbReference>
<reference evidence="10" key="1">
    <citation type="journal article" date="2014" name="Int. J. Syst. Evol. Microbiol.">
        <title>Complete genome sequence of Corynebacterium casei LMG S-19264T (=DSM 44701T), isolated from a smear-ripened cheese.</title>
        <authorList>
            <consortium name="US DOE Joint Genome Institute (JGI-PGF)"/>
            <person name="Walter F."/>
            <person name="Albersmeier A."/>
            <person name="Kalinowski J."/>
            <person name="Ruckert C."/>
        </authorList>
    </citation>
    <scope>NUCLEOTIDE SEQUENCE</scope>
    <source>
        <strain evidence="10">VKM B-2347</strain>
    </source>
</reference>
<evidence type="ECO:0000313" key="11">
    <source>
        <dbReference type="Proteomes" id="UP001143372"/>
    </source>
</evidence>
<gene>
    <name evidence="10" type="ORF">GCM10008179_13460</name>
</gene>
<protein>
    <submittedName>
        <fullName evidence="10">Cation efflux system protein</fullName>
    </submittedName>
</protein>
<feature type="region of interest" description="Disordered" evidence="7">
    <location>
        <begin position="162"/>
        <end position="187"/>
    </location>
</feature>
<dbReference type="Pfam" id="PF01545">
    <property type="entry name" value="Cation_efflux"/>
    <property type="match status" value="1"/>
</dbReference>
<dbReference type="InterPro" id="IPR058533">
    <property type="entry name" value="Cation_efflux_TM"/>
</dbReference>
<keyword evidence="4 8" id="KW-1133">Transmembrane helix</keyword>
<accession>A0A9W6MV92</accession>
<dbReference type="GO" id="GO:0005385">
    <property type="term" value="F:zinc ion transmembrane transporter activity"/>
    <property type="evidence" value="ECO:0007669"/>
    <property type="project" value="InterPro"/>
</dbReference>
<evidence type="ECO:0000256" key="4">
    <source>
        <dbReference type="ARBA" id="ARBA00022989"/>
    </source>
</evidence>
<feature type="transmembrane region" description="Helical" evidence="8">
    <location>
        <begin position="130"/>
        <end position="153"/>
    </location>
</feature>
<evidence type="ECO:0000256" key="5">
    <source>
        <dbReference type="ARBA" id="ARBA00023065"/>
    </source>
</evidence>
<keyword evidence="3 8" id="KW-0812">Transmembrane</keyword>
<keyword evidence="11" id="KW-1185">Reference proteome</keyword>
<dbReference type="PANTHER" id="PTHR45755:SF4">
    <property type="entry name" value="ZINC TRANSPORTER 7"/>
    <property type="match status" value="1"/>
</dbReference>
<dbReference type="NCBIfam" id="TIGR01297">
    <property type="entry name" value="CDF"/>
    <property type="match status" value="1"/>
</dbReference>
<dbReference type="InterPro" id="IPR027469">
    <property type="entry name" value="Cation_efflux_TMD_sf"/>
</dbReference>
<proteinExistence type="predicted"/>
<dbReference type="PANTHER" id="PTHR45755">
    <property type="match status" value="1"/>
</dbReference>
<keyword evidence="5" id="KW-0406">Ion transport</keyword>
<dbReference type="InterPro" id="IPR045316">
    <property type="entry name" value="Msc2-like"/>
</dbReference>
<dbReference type="Proteomes" id="UP001143372">
    <property type="component" value="Unassembled WGS sequence"/>
</dbReference>
<sequence>MHHSAAHRHEASFEHEHRFLGGDHARNARRTLAVTVITAATMVVEILAGWAFGSMALLADGFHMATHAGAIGVAALAYKIAASRSSDPGLAMGAGKIGDLAGFANAIVLGVVAIAIGWESLWRLAAPTSVAYGEAAMVAVLGLMVNIACAALLGGHGHAHADHDHAGHAHDHAGHDHAHAESRGEHGGDRNLRAAYAHVLADALTSVLAIAALFAGWTLGWRWIDPAVGVLGAGMIASWAVSLARETAATLTDSPADPALEKTIRARLEVGDVRVCDLHLWRVGPGHLAAIVALVTHEPQEPEAYKAKLADLDALSHVTIEVNRCPGDRCAA</sequence>
<dbReference type="GO" id="GO:0016020">
    <property type="term" value="C:membrane"/>
    <property type="evidence" value="ECO:0007669"/>
    <property type="project" value="UniProtKB-SubCell"/>
</dbReference>
<evidence type="ECO:0000313" key="10">
    <source>
        <dbReference type="EMBL" id="GLK67708.1"/>
    </source>
</evidence>
<keyword evidence="2" id="KW-0813">Transport</keyword>
<evidence type="ECO:0000256" key="8">
    <source>
        <dbReference type="SAM" id="Phobius"/>
    </source>
</evidence>
<dbReference type="RefSeq" id="WP_271167962.1">
    <property type="nucleotide sequence ID" value="NZ_BSFI01000007.1"/>
</dbReference>
<dbReference type="InterPro" id="IPR002524">
    <property type="entry name" value="Cation_efflux"/>
</dbReference>
<evidence type="ECO:0000259" key="9">
    <source>
        <dbReference type="Pfam" id="PF01545"/>
    </source>
</evidence>
<feature type="transmembrane region" description="Helical" evidence="8">
    <location>
        <begin position="195"/>
        <end position="217"/>
    </location>
</feature>
<feature type="transmembrane region" description="Helical" evidence="8">
    <location>
        <begin position="32"/>
        <end position="52"/>
    </location>
</feature>
<dbReference type="SUPFAM" id="SSF161111">
    <property type="entry name" value="Cation efflux protein transmembrane domain-like"/>
    <property type="match status" value="1"/>
</dbReference>
<dbReference type="GO" id="GO:0006882">
    <property type="term" value="P:intracellular zinc ion homeostasis"/>
    <property type="evidence" value="ECO:0007669"/>
    <property type="project" value="InterPro"/>
</dbReference>
<evidence type="ECO:0000256" key="2">
    <source>
        <dbReference type="ARBA" id="ARBA00022448"/>
    </source>
</evidence>
<feature type="domain" description="Cation efflux protein transmembrane" evidence="9">
    <location>
        <begin position="33"/>
        <end position="251"/>
    </location>
</feature>